<reference evidence="4" key="1">
    <citation type="journal article" date="2019" name="Int. J. Syst. Evol. Microbiol.">
        <title>The Global Catalogue of Microorganisms (GCM) 10K type strain sequencing project: providing services to taxonomists for standard genome sequencing and annotation.</title>
        <authorList>
            <consortium name="The Broad Institute Genomics Platform"/>
            <consortium name="The Broad Institute Genome Sequencing Center for Infectious Disease"/>
            <person name="Wu L."/>
            <person name="Ma J."/>
        </authorList>
    </citation>
    <scope>NUCLEOTIDE SEQUENCE [LARGE SCALE GENOMIC DNA]</scope>
    <source>
        <strain evidence="4">JCM 11136</strain>
    </source>
</reference>
<dbReference type="RefSeq" id="WP_343951178.1">
    <property type="nucleotide sequence ID" value="NZ_BAAAHQ010000017.1"/>
</dbReference>
<dbReference type="EMBL" id="BAAAHQ010000017">
    <property type="protein sequence ID" value="GAA0932125.1"/>
    <property type="molecule type" value="Genomic_DNA"/>
</dbReference>
<gene>
    <name evidence="3" type="ORF">GCM10009560_37570</name>
</gene>
<feature type="region of interest" description="Disordered" evidence="1">
    <location>
        <begin position="1"/>
        <end position="42"/>
    </location>
</feature>
<evidence type="ECO:0000256" key="1">
    <source>
        <dbReference type="SAM" id="MobiDB-lite"/>
    </source>
</evidence>
<keyword evidence="2" id="KW-0472">Membrane</keyword>
<evidence type="ECO:0000313" key="3">
    <source>
        <dbReference type="EMBL" id="GAA0932125.1"/>
    </source>
</evidence>
<evidence type="ECO:0000313" key="4">
    <source>
        <dbReference type="Proteomes" id="UP001501578"/>
    </source>
</evidence>
<evidence type="ECO:0000256" key="2">
    <source>
        <dbReference type="SAM" id="Phobius"/>
    </source>
</evidence>
<keyword evidence="4" id="KW-1185">Reference proteome</keyword>
<comment type="caution">
    <text evidence="3">The sequence shown here is derived from an EMBL/GenBank/DDBJ whole genome shotgun (WGS) entry which is preliminary data.</text>
</comment>
<accession>A0ABP4A8K7</accession>
<proteinExistence type="predicted"/>
<keyword evidence="2" id="KW-1133">Transmembrane helix</keyword>
<feature type="compositionally biased region" description="Basic and acidic residues" evidence="1">
    <location>
        <begin position="1"/>
        <end position="10"/>
    </location>
</feature>
<feature type="transmembrane region" description="Helical" evidence="2">
    <location>
        <begin position="46"/>
        <end position="68"/>
    </location>
</feature>
<dbReference type="Proteomes" id="UP001501578">
    <property type="component" value="Unassembled WGS sequence"/>
</dbReference>
<evidence type="ECO:0008006" key="5">
    <source>
        <dbReference type="Google" id="ProtNLM"/>
    </source>
</evidence>
<sequence length="492" mass="51993">MNPGNRHEPPSPHPGPPYGPIGHQGPGGSYEPPTVPRKQARRPGRLVPAVVAVTVVLAGGVTGGYVLLSREEPAPAPAPPAKAEAQALDVCTMIPKEETERLVPDAVVTSASRELTGGGARTFTCGWKNDRISHNEYWRSREIEVNVQQHPGKGAKTGRAVAQQMYESGQMSARYAESAKPSVKKGEKSYHSPVKQLPGVGDGAYAQYTFRRDDVLWYSFGEAKARIGDMTVEIRFQAGQQPKEATMLTNKGMASITEENAIREVSGLATHVAKGVTAWQAGNPHLLAGLRPSTTLSPSKPAEASPTPLAAFPPLCQGVQPLALRLVPGGEPRARGLRVGGDEQTECRWMSKEIPAPGGGTKVRSAFVVVHRFTNRAGAGDTGAAKGFYSGQRGAPELEVNGMSLGEKRDLGGLGEAAYRQYRTVRSGLLRTGTGIVTFRKGAVVVEAEFVGADIPKGEALTTPKAVLLREDEAHAGALALAKAFLDGLGAG</sequence>
<name>A0ABP4A8K7_9ACTN</name>
<organism evidence="3 4">
    <name type="scientific">Nonomuraea longicatena</name>
    <dbReference type="NCBI Taxonomy" id="83682"/>
    <lineage>
        <taxon>Bacteria</taxon>
        <taxon>Bacillati</taxon>
        <taxon>Actinomycetota</taxon>
        <taxon>Actinomycetes</taxon>
        <taxon>Streptosporangiales</taxon>
        <taxon>Streptosporangiaceae</taxon>
        <taxon>Nonomuraea</taxon>
    </lineage>
</organism>
<protein>
    <recommendedName>
        <fullName evidence="5">DUF3558 domain-containing protein</fullName>
    </recommendedName>
</protein>
<keyword evidence="2" id="KW-0812">Transmembrane</keyword>